<gene>
    <name evidence="1" type="ordered locus">DIP1830</name>
</gene>
<evidence type="ECO:0008006" key="3">
    <source>
        <dbReference type="Google" id="ProtNLM"/>
    </source>
</evidence>
<name>Q6NFQ6_CORDI</name>
<dbReference type="AlphaFoldDB" id="Q6NFQ6"/>
<keyword evidence="2" id="KW-1185">Reference proteome</keyword>
<evidence type="ECO:0000313" key="2">
    <source>
        <dbReference type="Proteomes" id="UP000002198"/>
    </source>
</evidence>
<proteinExistence type="predicted"/>
<dbReference type="EMBL" id="BX248359">
    <property type="protein sequence ID" value="CAE50360.1"/>
    <property type="molecule type" value="Genomic_DNA"/>
</dbReference>
<protein>
    <recommendedName>
        <fullName evidence="3">DUF3168 domain-containing protein</fullName>
    </recommendedName>
</protein>
<dbReference type="HOGENOM" id="CLU_2192574_0_0_11"/>
<dbReference type="Proteomes" id="UP000002198">
    <property type="component" value="Chromosome"/>
</dbReference>
<dbReference type="KEGG" id="cdi:DIP1830"/>
<evidence type="ECO:0000313" key="1">
    <source>
        <dbReference type="EMBL" id="CAE50360.1"/>
    </source>
</evidence>
<dbReference type="STRING" id="257309.DIP1830"/>
<sequence length="108" mass="11579">MGLSCTDDWRVIDLPGSFITVTNLNQFTLNGDGFAARMEMTLVAPDHGGDSDLIAMGELIEQAISGVRSLGGAIESIELNQQVTPPHGGKAPASTMTFTLFYDMENEE</sequence>
<accession>Q6NFQ6</accession>
<organism evidence="1 2">
    <name type="scientific">Corynebacterium diphtheriae (strain ATCC 700971 / NCTC 13129 / Biotype gravis)</name>
    <dbReference type="NCBI Taxonomy" id="257309"/>
    <lineage>
        <taxon>Bacteria</taxon>
        <taxon>Bacillati</taxon>
        <taxon>Actinomycetota</taxon>
        <taxon>Actinomycetes</taxon>
        <taxon>Mycobacteriales</taxon>
        <taxon>Corynebacteriaceae</taxon>
        <taxon>Corynebacterium</taxon>
    </lineage>
</organism>
<dbReference type="SMR" id="Q6NFQ6"/>
<reference evidence="1 2" key="1">
    <citation type="journal article" date="2003" name="Nucleic Acids Res.">
        <title>The complete genome sequence and analysis of Corynebacterium diphtheriae NCTC13129.</title>
        <authorList>
            <person name="Cerdeno-Tarraga A.M."/>
            <person name="Efstratiou A."/>
            <person name="Dover L.G."/>
            <person name="Holden M.T.G."/>
            <person name="Pallen M."/>
            <person name="Bentley S.D."/>
            <person name="Besra G.S."/>
            <person name="Churcher C."/>
            <person name="James K.D."/>
            <person name="De Zoysa A."/>
            <person name="Chillingworth T."/>
            <person name="Cronin A."/>
            <person name="Dowd L."/>
            <person name="Feltwell T."/>
            <person name="Hamlin N."/>
            <person name="Holroyd S."/>
            <person name="Jagels K."/>
            <person name="Moule S."/>
            <person name="Quail M.A."/>
            <person name="Rabbinowitsch E."/>
            <person name="Rutherford K."/>
            <person name="Thomson N.R."/>
            <person name="Unwin L."/>
            <person name="Whitehead S."/>
            <person name="Barrell B.G.Parkhill.J."/>
        </authorList>
    </citation>
    <scope>NUCLEOTIDE SEQUENCE [LARGE SCALE GENOMIC DNA]</scope>
    <source>
        <strain evidence="2">ATCC 700971 / NCTC 13129 / Biotype gravis</strain>
    </source>
</reference>